<evidence type="ECO:0000256" key="4">
    <source>
        <dbReference type="ARBA" id="ARBA00023002"/>
    </source>
</evidence>
<dbReference type="EMBL" id="JBHUIV010000014">
    <property type="protein sequence ID" value="MFD2201716.1"/>
    <property type="molecule type" value="Genomic_DNA"/>
</dbReference>
<proteinExistence type="inferred from homology"/>
<evidence type="ECO:0000256" key="5">
    <source>
        <dbReference type="ARBA" id="ARBA00023004"/>
    </source>
</evidence>
<dbReference type="PANTHER" id="PTHR24291">
    <property type="entry name" value="CYTOCHROME P450 FAMILY 4"/>
    <property type="match status" value="1"/>
</dbReference>
<organism evidence="8 9">
    <name type="scientific">Shivajiella indica</name>
    <dbReference type="NCBI Taxonomy" id="872115"/>
    <lineage>
        <taxon>Bacteria</taxon>
        <taxon>Pseudomonadati</taxon>
        <taxon>Bacteroidota</taxon>
        <taxon>Cytophagia</taxon>
        <taxon>Cytophagales</taxon>
        <taxon>Cyclobacteriaceae</taxon>
        <taxon>Shivajiella</taxon>
    </lineage>
</organism>
<name>A0ABW5B8P8_9BACT</name>
<dbReference type="PRINTS" id="PR00385">
    <property type="entry name" value="P450"/>
</dbReference>
<comment type="caution">
    <text evidence="8">The sequence shown here is derived from an EMBL/GenBank/DDBJ whole genome shotgun (WGS) entry which is preliminary data.</text>
</comment>
<protein>
    <submittedName>
        <fullName evidence="8">Cytochrome P450</fullName>
    </submittedName>
</protein>
<sequence>MKVINKSKLPPGPNPRISLINLLRFRKDSLGFLKGVASEFGDIAHFKMGPLRVLLLNHPDYIKEVLSTQQSNFVKGRPLEMAKELLGEGLLTSEGEFHKRQSRVIQPAFHRKMMANYAPAMTEYATRLMNSWEEGMQVDMMKEMIKMSTGIAGKTMFNVDIEGEAPDINQALESVMSLFDRVTLPFAEYLLKLPFPGTIRFFKAKARLDNTIYRIIDERKQNRLDNGDLLSLLLKDQEQGGMSDQQIRDEALTLLLTAFDTTSLALTWTWYLISQNPEVEAELHEELDRVLQGRMPTLEDIPLLKFTRMVFSEAMRLYPPIYIIARQAIHSFSIRDYELPEGTIVLMSPYLIHHDSRFHANPEIFNPHNWEEKPGGQQSRLGYFPFSEGPRSCIGQHYAWLEGVMVLAAIAQFWQAKLVPGHTVEIAQLLNLRPKNGMMMQVNRRK</sequence>
<gene>
    <name evidence="8" type="ORF">ACFSKV_09070</name>
</gene>
<evidence type="ECO:0000256" key="7">
    <source>
        <dbReference type="RuleBase" id="RU000461"/>
    </source>
</evidence>
<keyword evidence="4 7" id="KW-0560">Oxidoreductase</keyword>
<evidence type="ECO:0000256" key="3">
    <source>
        <dbReference type="ARBA" id="ARBA00022723"/>
    </source>
</evidence>
<dbReference type="InterPro" id="IPR017972">
    <property type="entry name" value="Cyt_P450_CS"/>
</dbReference>
<evidence type="ECO:0000256" key="6">
    <source>
        <dbReference type="ARBA" id="ARBA00023033"/>
    </source>
</evidence>
<reference evidence="9" key="1">
    <citation type="journal article" date="2019" name="Int. J. Syst. Evol. Microbiol.">
        <title>The Global Catalogue of Microorganisms (GCM) 10K type strain sequencing project: providing services to taxonomists for standard genome sequencing and annotation.</title>
        <authorList>
            <consortium name="The Broad Institute Genomics Platform"/>
            <consortium name="The Broad Institute Genome Sequencing Center for Infectious Disease"/>
            <person name="Wu L."/>
            <person name="Ma J."/>
        </authorList>
    </citation>
    <scope>NUCLEOTIDE SEQUENCE [LARGE SCALE GENOMIC DNA]</scope>
    <source>
        <strain evidence="9">KCTC 19812</strain>
    </source>
</reference>
<keyword evidence="5 7" id="KW-0408">Iron</keyword>
<dbReference type="InterPro" id="IPR036396">
    <property type="entry name" value="Cyt_P450_sf"/>
</dbReference>
<dbReference type="CDD" id="cd20620">
    <property type="entry name" value="CYP132-like"/>
    <property type="match status" value="1"/>
</dbReference>
<dbReference type="Gene3D" id="1.10.630.10">
    <property type="entry name" value="Cytochrome P450"/>
    <property type="match status" value="1"/>
</dbReference>
<evidence type="ECO:0000256" key="1">
    <source>
        <dbReference type="ARBA" id="ARBA00010617"/>
    </source>
</evidence>
<dbReference type="PANTHER" id="PTHR24291:SF50">
    <property type="entry name" value="BIFUNCTIONAL ALBAFLAVENONE MONOOXYGENASE_TERPENE SYNTHASE"/>
    <property type="match status" value="1"/>
</dbReference>
<dbReference type="InterPro" id="IPR001128">
    <property type="entry name" value="Cyt_P450"/>
</dbReference>
<evidence type="ECO:0000313" key="8">
    <source>
        <dbReference type="EMBL" id="MFD2201716.1"/>
    </source>
</evidence>
<keyword evidence="6 7" id="KW-0503">Monooxygenase</keyword>
<dbReference type="SUPFAM" id="SSF48264">
    <property type="entry name" value="Cytochrome P450"/>
    <property type="match status" value="1"/>
</dbReference>
<accession>A0ABW5B8P8</accession>
<dbReference type="InterPro" id="IPR050196">
    <property type="entry name" value="Cytochrome_P450_Monoox"/>
</dbReference>
<dbReference type="PRINTS" id="PR00463">
    <property type="entry name" value="EP450I"/>
</dbReference>
<dbReference type="PROSITE" id="PS00086">
    <property type="entry name" value="CYTOCHROME_P450"/>
    <property type="match status" value="1"/>
</dbReference>
<evidence type="ECO:0000313" key="9">
    <source>
        <dbReference type="Proteomes" id="UP001597414"/>
    </source>
</evidence>
<evidence type="ECO:0000256" key="2">
    <source>
        <dbReference type="ARBA" id="ARBA00022617"/>
    </source>
</evidence>
<dbReference type="InterPro" id="IPR002401">
    <property type="entry name" value="Cyt_P450_E_grp-I"/>
</dbReference>
<keyword evidence="9" id="KW-1185">Reference proteome</keyword>
<dbReference type="Proteomes" id="UP001597414">
    <property type="component" value="Unassembled WGS sequence"/>
</dbReference>
<keyword evidence="3 7" id="KW-0479">Metal-binding</keyword>
<comment type="similarity">
    <text evidence="1 7">Belongs to the cytochrome P450 family.</text>
</comment>
<keyword evidence="2 7" id="KW-0349">Heme</keyword>
<dbReference type="RefSeq" id="WP_380801639.1">
    <property type="nucleotide sequence ID" value="NZ_JBHUIV010000014.1"/>
</dbReference>
<dbReference type="Pfam" id="PF00067">
    <property type="entry name" value="p450"/>
    <property type="match status" value="1"/>
</dbReference>